<feature type="domain" description="HNH nuclease" evidence="1">
    <location>
        <begin position="68"/>
        <end position="121"/>
    </location>
</feature>
<reference evidence="2" key="1">
    <citation type="journal article" date="2018" name="Genome Biol.">
        <title>SKESA: strategic k-mer extension for scrupulous assemblies.</title>
        <authorList>
            <person name="Souvorov A."/>
            <person name="Agarwala R."/>
            <person name="Lipman D.J."/>
        </authorList>
    </citation>
    <scope>NUCLEOTIDE SEQUENCE</scope>
    <source>
        <strain evidence="2">HN1000</strain>
    </source>
</reference>
<dbReference type="Pfam" id="PF14239">
    <property type="entry name" value="RRXRR"/>
    <property type="match status" value="1"/>
</dbReference>
<dbReference type="AlphaFoldDB" id="A0AAN5VQT4"/>
<dbReference type="EMBL" id="DAEPXK010000094">
    <property type="protein sequence ID" value="HBH1544536.1"/>
    <property type="molecule type" value="Genomic_DNA"/>
</dbReference>
<dbReference type="InterPro" id="IPR052892">
    <property type="entry name" value="NA-targeting_endonuclease"/>
</dbReference>
<name>A0AAN5VQT4_CLODI</name>
<evidence type="ECO:0000259" key="1">
    <source>
        <dbReference type="SMART" id="SM00507"/>
    </source>
</evidence>
<dbReference type="InterPro" id="IPR002711">
    <property type="entry name" value="HNH"/>
</dbReference>
<dbReference type="InterPro" id="IPR025938">
    <property type="entry name" value="RRXRR_dom"/>
</dbReference>
<dbReference type="SMART" id="SM00507">
    <property type="entry name" value="HNHc"/>
    <property type="match status" value="1"/>
</dbReference>
<accession>A0AAN5VQT4</accession>
<dbReference type="NCBIfam" id="NF040563">
    <property type="entry name" value="guided_IscB"/>
    <property type="match status" value="1"/>
</dbReference>
<dbReference type="Pfam" id="PF01844">
    <property type="entry name" value="HNH"/>
    <property type="match status" value="1"/>
</dbReference>
<evidence type="ECO:0000313" key="2">
    <source>
        <dbReference type="EMBL" id="HBH1544536.1"/>
    </source>
</evidence>
<proteinExistence type="predicted"/>
<comment type="caution">
    <text evidence="2">The sequence shown here is derived from an EMBL/GenBank/DDBJ whole genome shotgun (WGS) entry which is preliminary data.</text>
</comment>
<protein>
    <submittedName>
        <fullName evidence="2">RRXRR domain-containing protein</fullName>
    </submittedName>
</protein>
<dbReference type="InterPro" id="IPR003615">
    <property type="entry name" value="HNH_nuc"/>
</dbReference>
<organism evidence="2 3">
    <name type="scientific">Clostridioides difficile</name>
    <name type="common">Peptoclostridium difficile</name>
    <dbReference type="NCBI Taxonomy" id="1496"/>
    <lineage>
        <taxon>Bacteria</taxon>
        <taxon>Bacillati</taxon>
        <taxon>Bacillota</taxon>
        <taxon>Clostridia</taxon>
        <taxon>Peptostreptococcales</taxon>
        <taxon>Peptostreptococcaceae</taxon>
        <taxon>Clostridioides</taxon>
    </lineage>
</organism>
<dbReference type="PANTHER" id="PTHR33877">
    <property type="entry name" value="SLL1193 PROTEIN"/>
    <property type="match status" value="1"/>
</dbReference>
<dbReference type="PANTHER" id="PTHR33877:SF2">
    <property type="entry name" value="OS07G0170200 PROTEIN"/>
    <property type="match status" value="1"/>
</dbReference>
<evidence type="ECO:0000313" key="3">
    <source>
        <dbReference type="Proteomes" id="UP000878956"/>
    </source>
</evidence>
<sequence>MNRKRPEGWLPPSIQSVVDNVKNFIIKLKKLCYIDTIYIETVRFDTQLILNPSIEGVDYQQGTLLGYEIREYLLYTYGHTCQYCKGLTNDTKLEIEHKHPKSRAGSNSIRNLTLACRTCNKEKGNNTLDEWVQLLSKSKLDKERVKNINLILKTNKPINLKDTAKVNSSRNAILIEMYKLTSNVVVSTGGVTKHNRIKVNLPKTHYYDALCVKETPKIKIHKGLKELYIKSIGRGTRSRTLLNKYGFPRAYLPRQKQFFGYQSGDMVKANIPKGKYIGQYVSNVSCRSTGTFAIYSKKHGKQIDVNHKYLKLIQKGDGYRYELKTLA</sequence>
<dbReference type="InterPro" id="IPR047693">
    <property type="entry name" value="RNA-guided_IscB-like"/>
</dbReference>
<dbReference type="CDD" id="cd00085">
    <property type="entry name" value="HNHc"/>
    <property type="match status" value="1"/>
</dbReference>
<reference evidence="2" key="2">
    <citation type="submission" date="2021-06" db="EMBL/GenBank/DDBJ databases">
        <authorList>
            <consortium name="NCBI Pathogen Detection Project"/>
        </authorList>
    </citation>
    <scope>NUCLEOTIDE SEQUENCE</scope>
    <source>
        <strain evidence="2">HN1000</strain>
    </source>
</reference>
<gene>
    <name evidence="2" type="ORF">KRM00_004089</name>
</gene>
<dbReference type="Proteomes" id="UP000878956">
    <property type="component" value="Unassembled WGS sequence"/>
</dbReference>